<dbReference type="Gene3D" id="1.10.1510.30">
    <property type="match status" value="1"/>
</dbReference>
<dbReference type="EMBL" id="CAJNNW010034048">
    <property type="protein sequence ID" value="CAE8721401.1"/>
    <property type="molecule type" value="Genomic_DNA"/>
</dbReference>
<dbReference type="InterPro" id="IPR020103">
    <property type="entry name" value="PsdUridine_synth_cat_dom_sf"/>
</dbReference>
<dbReference type="AlphaFoldDB" id="A0A813L7Z2"/>
<name>A0A813L7Z2_POLGL</name>
<gene>
    <name evidence="1" type="ORF">PGLA2088_LOCUS41910</name>
</gene>
<dbReference type="Gene3D" id="3.30.2350.20">
    <property type="entry name" value="TruD, catalytic domain"/>
    <property type="match status" value="1"/>
</dbReference>
<comment type="caution">
    <text evidence="1">The sequence shown here is derived from an EMBL/GenBank/DDBJ whole genome shotgun (WGS) entry which is preliminary data.</text>
</comment>
<dbReference type="InterPro" id="IPR042214">
    <property type="entry name" value="TruD_catalytic"/>
</dbReference>
<evidence type="ECO:0000313" key="1">
    <source>
        <dbReference type="EMBL" id="CAE8721401.1"/>
    </source>
</evidence>
<evidence type="ECO:0000313" key="2">
    <source>
        <dbReference type="Proteomes" id="UP000626109"/>
    </source>
</evidence>
<dbReference type="PANTHER" id="PTHR13326:SF21">
    <property type="entry name" value="PSEUDOURIDYLATE SYNTHASE PUS7L"/>
    <property type="match status" value="1"/>
</dbReference>
<proteinExistence type="predicted"/>
<dbReference type="Pfam" id="PF01142">
    <property type="entry name" value="TruD"/>
    <property type="match status" value="1"/>
</dbReference>
<organism evidence="1 2">
    <name type="scientific">Polarella glacialis</name>
    <name type="common">Dinoflagellate</name>
    <dbReference type="NCBI Taxonomy" id="89957"/>
    <lineage>
        <taxon>Eukaryota</taxon>
        <taxon>Sar</taxon>
        <taxon>Alveolata</taxon>
        <taxon>Dinophyceae</taxon>
        <taxon>Suessiales</taxon>
        <taxon>Suessiaceae</taxon>
        <taxon>Polarella</taxon>
    </lineage>
</organism>
<dbReference type="GO" id="GO:0001522">
    <property type="term" value="P:pseudouridine synthesis"/>
    <property type="evidence" value="ECO:0007669"/>
    <property type="project" value="InterPro"/>
</dbReference>
<dbReference type="Proteomes" id="UP000626109">
    <property type="component" value="Unassembled WGS sequence"/>
</dbReference>
<accession>A0A813L7Z2</accession>
<dbReference type="PANTHER" id="PTHR13326">
    <property type="entry name" value="TRNA PSEUDOURIDINE SYNTHASE D"/>
    <property type="match status" value="1"/>
</dbReference>
<dbReference type="GO" id="GO:0009982">
    <property type="term" value="F:pseudouridine synthase activity"/>
    <property type="evidence" value="ECO:0007669"/>
    <property type="project" value="InterPro"/>
</dbReference>
<dbReference type="SUPFAM" id="SSF55120">
    <property type="entry name" value="Pseudouridine synthase"/>
    <property type="match status" value="1"/>
</dbReference>
<protein>
    <submittedName>
        <fullName evidence="1">Uncharacterized protein</fullName>
    </submittedName>
</protein>
<reference evidence="1" key="1">
    <citation type="submission" date="2021-02" db="EMBL/GenBank/DDBJ databases">
        <authorList>
            <person name="Dougan E. K."/>
            <person name="Rhodes N."/>
            <person name="Thang M."/>
            <person name="Chan C."/>
        </authorList>
    </citation>
    <scope>NUCLEOTIDE SEQUENCE</scope>
</reference>
<dbReference type="GO" id="GO:0005634">
    <property type="term" value="C:nucleus"/>
    <property type="evidence" value="ECO:0007669"/>
    <property type="project" value="TreeGrafter"/>
</dbReference>
<dbReference type="InterPro" id="IPR001656">
    <property type="entry name" value="PsdUridine_synth_TruD"/>
</dbReference>
<dbReference type="GO" id="GO:0003723">
    <property type="term" value="F:RNA binding"/>
    <property type="evidence" value="ECO:0007669"/>
    <property type="project" value="InterPro"/>
</dbReference>
<sequence length="351" mass="38669">MFHVTLRGGHCEGSPSADCLQRCFEEGVVNFFGVQRFALGAHLAGRHLVRGDAQAGIAAWLSVLHRLCSYPDQARALESYLLAGDAQAAALGLRSGSPEQETMSALVQGLAPLEALRSVRGGRWESFCRDAYWSYSDASWCWNVAASFRLRAYGSRTMPGDVVWADGTLRTVEEGEESRFRLDQVLLPRWHEGSGAQDTQTKTPGVDELSRASVLPGLPGLARLMLRLLRGRDSGPSGGHWVYRPLLVRPLFLRCKVLPASRRHRNIDFESPSGILSQMLPLECVLDDGPRVSIQDLRSADAKVSLVDVELEFALPRGCFATSLLRDLRGVDMSSAFRSPRALRLQRGNPK</sequence>